<protein>
    <submittedName>
        <fullName evidence="9">RNA polymerase sigma-70 factor</fullName>
    </submittedName>
</protein>
<gene>
    <name evidence="9" type="ordered locus">CLL_A2075</name>
</gene>
<dbReference type="InterPro" id="IPR039425">
    <property type="entry name" value="RNA_pol_sigma-70-like"/>
</dbReference>
<dbReference type="InterPro" id="IPR014284">
    <property type="entry name" value="RNA_pol_sigma-70_dom"/>
</dbReference>
<organism evidence="9">
    <name type="scientific">Clostridium botulinum (strain Eklund 17B / Type B)</name>
    <dbReference type="NCBI Taxonomy" id="935198"/>
    <lineage>
        <taxon>Bacteria</taxon>
        <taxon>Bacillati</taxon>
        <taxon>Bacillota</taxon>
        <taxon>Clostridia</taxon>
        <taxon>Eubacteriales</taxon>
        <taxon>Clostridiaceae</taxon>
        <taxon>Clostridium</taxon>
    </lineage>
</organism>
<dbReference type="PATRIC" id="fig|935198.13.peg.2028"/>
<evidence type="ECO:0000256" key="4">
    <source>
        <dbReference type="ARBA" id="ARBA00023125"/>
    </source>
</evidence>
<proteinExistence type="inferred from homology"/>
<accession>U4PGQ1</accession>
<keyword evidence="2" id="KW-0805">Transcription regulation</keyword>
<keyword evidence="3" id="KW-0731">Sigma factor</keyword>
<evidence type="ECO:0000313" key="9">
    <source>
        <dbReference type="EMBL" id="ACD23016.1"/>
    </source>
</evidence>
<dbReference type="InterPro" id="IPR013325">
    <property type="entry name" value="RNA_pol_sigma_r2"/>
</dbReference>
<dbReference type="InterPro" id="IPR013324">
    <property type="entry name" value="RNA_pol_sigma_r3/r4-like"/>
</dbReference>
<dbReference type="InterPro" id="IPR036388">
    <property type="entry name" value="WH-like_DNA-bd_sf"/>
</dbReference>
<accession>B2TLH8</accession>
<dbReference type="SUPFAM" id="SSF88946">
    <property type="entry name" value="Sigma2 domain of RNA polymerase sigma factors"/>
    <property type="match status" value="1"/>
</dbReference>
<dbReference type="GO" id="GO:0006352">
    <property type="term" value="P:DNA-templated transcription initiation"/>
    <property type="evidence" value="ECO:0007669"/>
    <property type="project" value="InterPro"/>
</dbReference>
<dbReference type="EMBL" id="CP001056">
    <property type="protein sequence ID" value="ACD23016.1"/>
    <property type="molecule type" value="Genomic_DNA"/>
</dbReference>
<keyword evidence="4" id="KW-0238">DNA-binding</keyword>
<reference evidence="9" key="1">
    <citation type="submission" date="2009-06" db="EMBL/GenBank/DDBJ databases">
        <authorList>
            <consortium name="US DOE Joint Genome Institute (JGI-PGF)"/>
            <person name="Lucas S."/>
            <person name="Copeland A."/>
            <person name="Lapidus A."/>
            <person name="Glavina del Rio T."/>
            <person name="Dalin E."/>
            <person name="Tice H."/>
            <person name="Bruce D."/>
            <person name="Goodwin L."/>
            <person name="Pitluck S."/>
            <person name="Kyrpides N."/>
            <person name="Mavromatis K."/>
            <person name="Ivanova N."/>
            <person name="Saunders E."/>
            <person name="Brettin T."/>
            <person name="Detter J.C."/>
            <person name="Han C."/>
            <person name="Larimer F."/>
            <person name="Land M."/>
            <person name="Hauser L."/>
            <person name="Markowitz V."/>
            <person name="Cheng J.-F."/>
            <person name="Hugenholtz P."/>
            <person name="Woyke T."/>
            <person name="Wu D."/>
            <person name="Gronow S."/>
            <person name="Klenk H.-P."/>
            <person name="Eisen J.A."/>
        </authorList>
    </citation>
    <scope>NUCLEOTIDE SEQUENCE</scope>
    <source>
        <strain evidence="9">Eklund 17B</strain>
    </source>
</reference>
<dbReference type="SUPFAM" id="SSF88659">
    <property type="entry name" value="Sigma3 and sigma4 domains of RNA polymerase sigma factors"/>
    <property type="match status" value="1"/>
</dbReference>
<dbReference type="InterPro" id="IPR013249">
    <property type="entry name" value="RNA_pol_sigma70_r4_t2"/>
</dbReference>
<dbReference type="Gene3D" id="1.10.1740.10">
    <property type="match status" value="1"/>
</dbReference>
<evidence type="ECO:0000256" key="2">
    <source>
        <dbReference type="ARBA" id="ARBA00023015"/>
    </source>
</evidence>
<reference evidence="9" key="2">
    <citation type="submission" date="2009-08" db="EMBL/GenBank/DDBJ databases">
        <authorList>
            <person name="Shrivastava S."/>
            <person name="Brinkac L.M."/>
            <person name="Dodson R.J."/>
            <person name="Harkins D.M."/>
            <person name="Durkin A.S."/>
            <person name="Sutton G."/>
        </authorList>
    </citation>
    <scope>NUCLEOTIDE SEQUENCE</scope>
    <source>
        <strain evidence="9">Eklund 17B</strain>
    </source>
</reference>
<dbReference type="GO" id="GO:0016987">
    <property type="term" value="F:sigma factor activity"/>
    <property type="evidence" value="ECO:0007669"/>
    <property type="project" value="UniProtKB-KW"/>
</dbReference>
<dbReference type="GO" id="GO:0003677">
    <property type="term" value="F:DNA binding"/>
    <property type="evidence" value="ECO:0007669"/>
    <property type="project" value="UniProtKB-KW"/>
</dbReference>
<dbReference type="AlphaFoldDB" id="B2TLH8"/>
<dbReference type="Gene3D" id="1.10.10.10">
    <property type="entry name" value="Winged helix-like DNA-binding domain superfamily/Winged helix DNA-binding domain"/>
    <property type="match status" value="1"/>
</dbReference>
<dbReference type="Pfam" id="PF08281">
    <property type="entry name" value="Sigma70_r4_2"/>
    <property type="match status" value="1"/>
</dbReference>
<comment type="similarity">
    <text evidence="1">Belongs to the sigma-70 factor family. ECF subfamily.</text>
</comment>
<keyword evidence="6" id="KW-0175">Coiled coil</keyword>
<evidence type="ECO:0000259" key="7">
    <source>
        <dbReference type="Pfam" id="PF04542"/>
    </source>
</evidence>
<dbReference type="NCBIfam" id="TIGR02937">
    <property type="entry name" value="sigma70-ECF"/>
    <property type="match status" value="1"/>
</dbReference>
<keyword evidence="5" id="KW-0804">Transcription</keyword>
<dbReference type="HOGENOM" id="CLU_047691_9_7_9"/>
<feature type="domain" description="RNA polymerase sigma-70 region 2" evidence="7">
    <location>
        <begin position="21"/>
        <end position="91"/>
    </location>
</feature>
<dbReference type="Pfam" id="PF04542">
    <property type="entry name" value="Sigma70_r2"/>
    <property type="match status" value="1"/>
</dbReference>
<feature type="coiled-coil region" evidence="6">
    <location>
        <begin position="84"/>
        <end position="133"/>
    </location>
</feature>
<evidence type="ECO:0000256" key="3">
    <source>
        <dbReference type="ARBA" id="ARBA00023082"/>
    </source>
</evidence>
<dbReference type="InterPro" id="IPR007627">
    <property type="entry name" value="RNA_pol_sigma70_r2"/>
</dbReference>
<dbReference type="KEGG" id="cbk:CLL_A2075"/>
<feature type="domain" description="RNA polymerase sigma factor 70 region 4 type 2" evidence="8">
    <location>
        <begin position="118"/>
        <end position="170"/>
    </location>
</feature>
<evidence type="ECO:0000256" key="1">
    <source>
        <dbReference type="ARBA" id="ARBA00010641"/>
    </source>
</evidence>
<dbReference type="PANTHER" id="PTHR43133:SF8">
    <property type="entry name" value="RNA POLYMERASE SIGMA FACTOR HI_1459-RELATED"/>
    <property type="match status" value="1"/>
</dbReference>
<sequence length="179" mass="21252">MLDDKLINKIKERKNEGLDMLIDEYGKLCYGVISSVLAPNNMNESIDECFDDVLITVWYKIELFEAVKGSLRNWIISVCKFKALDYLRKKRENLEINNEKIEDEINIENHIIKEEEKEELLKAIEKLGDMDRDIFKLRFIEERDIEYISNKLGIEKGSIYTRISRGKTKLRKLMEGYYE</sequence>
<evidence type="ECO:0000259" key="8">
    <source>
        <dbReference type="Pfam" id="PF08281"/>
    </source>
</evidence>
<evidence type="ECO:0000256" key="5">
    <source>
        <dbReference type="ARBA" id="ARBA00023163"/>
    </source>
</evidence>
<name>B2TLH8_CLOBB</name>
<evidence type="ECO:0000256" key="6">
    <source>
        <dbReference type="SAM" id="Coils"/>
    </source>
</evidence>
<dbReference type="PANTHER" id="PTHR43133">
    <property type="entry name" value="RNA POLYMERASE ECF-TYPE SIGMA FACTO"/>
    <property type="match status" value="1"/>
</dbReference>